<feature type="transmembrane region" description="Helical" evidence="8">
    <location>
        <begin position="25"/>
        <end position="46"/>
    </location>
</feature>
<keyword evidence="7 8" id="KW-0472">Membrane</keyword>
<dbReference type="PANTHER" id="PTHR33228">
    <property type="entry name" value="PROTEIN GLUTAMINE DUMPER 4-RELATED"/>
    <property type="match status" value="1"/>
</dbReference>
<evidence type="ECO:0000313" key="10">
    <source>
        <dbReference type="Proteomes" id="UP000091857"/>
    </source>
</evidence>
<keyword evidence="10" id="KW-1185">Reference proteome</keyword>
<proteinExistence type="inferred from homology"/>
<evidence type="ECO:0000256" key="6">
    <source>
        <dbReference type="ARBA" id="ARBA00022989"/>
    </source>
</evidence>
<dbReference type="OMA" id="WQWKSPL"/>
<comment type="similarity">
    <text evidence="2">Belongs to the GLUTAMINE DUMPER 1 (TC 9.B.60) family.</text>
</comment>
<evidence type="ECO:0000256" key="2">
    <source>
        <dbReference type="ARBA" id="ARBA00009977"/>
    </source>
</evidence>
<dbReference type="InterPro" id="IPR040359">
    <property type="entry name" value="GDU"/>
</dbReference>
<dbReference type="Gramene" id="Manes.02G062400.1.v8.1">
    <property type="protein sequence ID" value="Manes.02G062400.1.v8.1.CDS.1"/>
    <property type="gene ID" value="Manes.02G062400.v8.1"/>
</dbReference>
<evidence type="ECO:0000256" key="3">
    <source>
        <dbReference type="ARBA" id="ARBA00022448"/>
    </source>
</evidence>
<evidence type="ECO:0000313" key="9">
    <source>
        <dbReference type="EMBL" id="OAY57001.1"/>
    </source>
</evidence>
<evidence type="ECO:0000256" key="5">
    <source>
        <dbReference type="ARBA" id="ARBA00022970"/>
    </source>
</evidence>
<evidence type="ECO:0000256" key="8">
    <source>
        <dbReference type="SAM" id="Phobius"/>
    </source>
</evidence>
<organism evidence="9 10">
    <name type="scientific">Manihot esculenta</name>
    <name type="common">Cassava</name>
    <name type="synonym">Jatropha manihot</name>
    <dbReference type="NCBI Taxonomy" id="3983"/>
    <lineage>
        <taxon>Eukaryota</taxon>
        <taxon>Viridiplantae</taxon>
        <taxon>Streptophyta</taxon>
        <taxon>Embryophyta</taxon>
        <taxon>Tracheophyta</taxon>
        <taxon>Spermatophyta</taxon>
        <taxon>Magnoliopsida</taxon>
        <taxon>eudicotyledons</taxon>
        <taxon>Gunneridae</taxon>
        <taxon>Pentapetalae</taxon>
        <taxon>rosids</taxon>
        <taxon>fabids</taxon>
        <taxon>Malpighiales</taxon>
        <taxon>Euphorbiaceae</taxon>
        <taxon>Crotonoideae</taxon>
        <taxon>Manihoteae</taxon>
        <taxon>Manihot</taxon>
    </lineage>
</organism>
<accession>A0A2C9WBC4</accession>
<dbReference type="Proteomes" id="UP000091857">
    <property type="component" value="Chromosome 2"/>
</dbReference>
<evidence type="ECO:0000256" key="7">
    <source>
        <dbReference type="ARBA" id="ARBA00023136"/>
    </source>
</evidence>
<evidence type="ECO:0000256" key="1">
    <source>
        <dbReference type="ARBA" id="ARBA00004167"/>
    </source>
</evidence>
<keyword evidence="5" id="KW-0029">Amino-acid transport</keyword>
<gene>
    <name evidence="9" type="ORF">MANES_02G062400v8</name>
</gene>
<dbReference type="AlphaFoldDB" id="A0A2C9WBC4"/>
<dbReference type="GO" id="GO:0016020">
    <property type="term" value="C:membrane"/>
    <property type="evidence" value="ECO:0007669"/>
    <property type="project" value="UniProtKB-SubCell"/>
</dbReference>
<name>A0A2C9WBC4_MANES</name>
<keyword evidence="6 8" id="KW-1133">Transmembrane helix</keyword>
<keyword evidence="4 8" id="KW-0812">Transmembrane</keyword>
<dbReference type="OrthoDB" id="770444at2759"/>
<reference evidence="10" key="1">
    <citation type="journal article" date="2016" name="Nat. Biotechnol.">
        <title>Sequencing wild and cultivated cassava and related species reveals extensive interspecific hybridization and genetic diversity.</title>
        <authorList>
            <person name="Bredeson J.V."/>
            <person name="Lyons J.B."/>
            <person name="Prochnik S.E."/>
            <person name="Wu G.A."/>
            <person name="Ha C.M."/>
            <person name="Edsinger-Gonzales E."/>
            <person name="Grimwood J."/>
            <person name="Schmutz J."/>
            <person name="Rabbi I.Y."/>
            <person name="Egesi C."/>
            <person name="Nauluvula P."/>
            <person name="Lebot V."/>
            <person name="Ndunguru J."/>
            <person name="Mkamilo G."/>
            <person name="Bart R.S."/>
            <person name="Setter T.L."/>
            <person name="Gleadow R.M."/>
            <person name="Kulakow P."/>
            <person name="Ferguson M.E."/>
            <person name="Rounsley S."/>
            <person name="Rokhsar D.S."/>
        </authorList>
    </citation>
    <scope>NUCLEOTIDE SEQUENCE [LARGE SCALE GENOMIC DNA]</scope>
    <source>
        <strain evidence="10">cv. AM560-2</strain>
    </source>
</reference>
<dbReference type="STRING" id="3983.A0A2C9WBC4"/>
<protein>
    <submittedName>
        <fullName evidence="9">Uncharacterized protein</fullName>
    </submittedName>
</protein>
<keyword evidence="3" id="KW-0813">Transport</keyword>
<dbReference type="PANTHER" id="PTHR33228:SF76">
    <property type="entry name" value="PROTEIN GLUTAMINE DUMPER 7"/>
    <property type="match status" value="1"/>
</dbReference>
<comment type="subcellular location">
    <subcellularLocation>
        <location evidence="1">Membrane</location>
        <topology evidence="1">Single-pass membrane protein</topology>
    </subcellularLocation>
</comment>
<dbReference type="EMBL" id="CM004388">
    <property type="protein sequence ID" value="OAY57001.1"/>
    <property type="molecule type" value="Genomic_DNA"/>
</dbReference>
<comment type="caution">
    <text evidence="9">The sequence shown here is derived from an EMBL/GenBank/DDBJ whole genome shotgun (WGS) entry which is preliminary data.</text>
</comment>
<dbReference type="GO" id="GO:0080143">
    <property type="term" value="P:regulation of amino acid export"/>
    <property type="evidence" value="ECO:0007669"/>
    <property type="project" value="InterPro"/>
</dbReference>
<sequence length="105" mass="11496">MRPTSNSTASCGGVGFWHWNSPMPFLFGGLALVLGLITVALIILACSYRRSLSNSATQAHDEEKPVKQVEDSEPKIVVIMAGDENPKYLAKPKPISCNCYNEERV</sequence>
<evidence type="ECO:0000256" key="4">
    <source>
        <dbReference type="ARBA" id="ARBA00022692"/>
    </source>
</evidence>
<dbReference type="GO" id="GO:0006865">
    <property type="term" value="P:amino acid transport"/>
    <property type="evidence" value="ECO:0007669"/>
    <property type="project" value="UniProtKB-KW"/>
</dbReference>